<feature type="binding site" evidence="9">
    <location>
        <position position="69"/>
    </location>
    <ligand>
        <name>S-adenosyl-L-methionine</name>
        <dbReference type="ChEBI" id="CHEBI:59789"/>
    </ligand>
</feature>
<dbReference type="EC" id="2.1.1.33" evidence="9"/>
<evidence type="ECO:0000313" key="11">
    <source>
        <dbReference type="Proteomes" id="UP000050909"/>
    </source>
</evidence>
<feature type="binding site" evidence="9">
    <location>
        <position position="44"/>
    </location>
    <ligand>
        <name>S-adenosyl-L-methionine</name>
        <dbReference type="ChEBI" id="CHEBI:59789"/>
    </ligand>
</feature>
<dbReference type="PANTHER" id="PTHR23417">
    <property type="entry name" value="3-DEOXY-D-MANNO-OCTULOSONIC-ACID TRANSFERASE/TRNA GUANINE-N 7 - -METHYLTRANSFERASE"/>
    <property type="match status" value="1"/>
</dbReference>
<organism evidence="10 11">
    <name type="scientific">Amylolactobacillus amylotrophicus DSM 20534</name>
    <dbReference type="NCBI Taxonomy" id="1423722"/>
    <lineage>
        <taxon>Bacteria</taxon>
        <taxon>Bacillati</taxon>
        <taxon>Bacillota</taxon>
        <taxon>Bacilli</taxon>
        <taxon>Lactobacillales</taxon>
        <taxon>Lactobacillaceae</taxon>
        <taxon>Amylolactobacillus</taxon>
    </lineage>
</organism>
<dbReference type="RefSeq" id="WP_054746130.1">
    <property type="nucleotide sequence ID" value="NZ_AZCV01000006.1"/>
</dbReference>
<dbReference type="GO" id="GO:0008176">
    <property type="term" value="F:tRNA (guanine(46)-N7)-methyltransferase activity"/>
    <property type="evidence" value="ECO:0007669"/>
    <property type="project" value="UniProtKB-UniRule"/>
</dbReference>
<gene>
    <name evidence="9" type="primary">trmB</name>
    <name evidence="10" type="ORF">FC62_GL001401</name>
</gene>
<comment type="caution">
    <text evidence="10">The sequence shown here is derived from an EMBL/GenBank/DDBJ whole genome shotgun (WGS) entry which is preliminary data.</text>
</comment>
<keyword evidence="5 9" id="KW-0949">S-adenosyl-L-methionine</keyword>
<dbReference type="UniPathway" id="UPA00989"/>
<keyword evidence="3 9" id="KW-0489">Methyltransferase</keyword>
<protein>
    <recommendedName>
        <fullName evidence="9">tRNA (guanine-N(7)-)-methyltransferase</fullName>
        <ecNumber evidence="9">2.1.1.33</ecNumber>
    </recommendedName>
    <alternativeName>
        <fullName evidence="9">tRNA (guanine(46)-N(7))-methyltransferase</fullName>
    </alternativeName>
    <alternativeName>
        <fullName evidence="9">tRNA(m7G46)-methyltransferase</fullName>
    </alternativeName>
</protein>
<evidence type="ECO:0000256" key="3">
    <source>
        <dbReference type="ARBA" id="ARBA00022603"/>
    </source>
</evidence>
<comment type="function">
    <text evidence="2 9">Catalyzes the formation of N(7)-methylguanine at position 46 (m7G46) in tRNA.</text>
</comment>
<name>A0A0R1GT16_9LACO</name>
<feature type="binding site" evidence="9">
    <location>
        <position position="96"/>
    </location>
    <ligand>
        <name>S-adenosyl-L-methionine</name>
        <dbReference type="ChEBI" id="CHEBI:59789"/>
    </ligand>
</feature>
<evidence type="ECO:0000256" key="6">
    <source>
        <dbReference type="ARBA" id="ARBA00022694"/>
    </source>
</evidence>
<sequence length="217" mass="25478">MRLKNKPWAHELVEAHPEKVLIRPEGKIDWQKRFTNPDLPLRIEVGSGKGQFIIRQAQAHPKINFVAIELQTSAAGVILRDELKLALPNLQILLGDGKMVDTYFARESVDLVYLNFSDPWPKTRHEKRRLTYRDFLRSYENILQIDGHIEFKTDNRGLFEYSLVSMNNYAMKFDYVNLDLHNSDDEVVAQNIQTEYEEKFSRRGHPIYALHAHFQKK</sequence>
<keyword evidence="4 9" id="KW-0808">Transferase</keyword>
<evidence type="ECO:0000256" key="4">
    <source>
        <dbReference type="ARBA" id="ARBA00022679"/>
    </source>
</evidence>
<dbReference type="SUPFAM" id="SSF53335">
    <property type="entry name" value="S-adenosyl-L-methionine-dependent methyltransferases"/>
    <property type="match status" value="1"/>
</dbReference>
<dbReference type="CDD" id="cd02440">
    <property type="entry name" value="AdoMet_MTases"/>
    <property type="match status" value="1"/>
</dbReference>
<evidence type="ECO:0000256" key="2">
    <source>
        <dbReference type="ARBA" id="ARBA00003015"/>
    </source>
</evidence>
<accession>A0A0R1GT16</accession>
<reference evidence="10 11" key="1">
    <citation type="journal article" date="2015" name="Genome Announc.">
        <title>Expanding the biotechnology potential of lactobacilli through comparative genomics of 213 strains and associated genera.</title>
        <authorList>
            <person name="Sun Z."/>
            <person name="Harris H.M."/>
            <person name="McCann A."/>
            <person name="Guo C."/>
            <person name="Argimon S."/>
            <person name="Zhang W."/>
            <person name="Yang X."/>
            <person name="Jeffery I.B."/>
            <person name="Cooney J.C."/>
            <person name="Kagawa T.F."/>
            <person name="Liu W."/>
            <person name="Song Y."/>
            <person name="Salvetti E."/>
            <person name="Wrobel A."/>
            <person name="Rasinkangas P."/>
            <person name="Parkhill J."/>
            <person name="Rea M.C."/>
            <person name="O'Sullivan O."/>
            <person name="Ritari J."/>
            <person name="Douillard F.P."/>
            <person name="Paul Ross R."/>
            <person name="Yang R."/>
            <person name="Briner A.E."/>
            <person name="Felis G.E."/>
            <person name="de Vos W.M."/>
            <person name="Barrangou R."/>
            <person name="Klaenhammer T.R."/>
            <person name="Caufield P.W."/>
            <person name="Cui Y."/>
            <person name="Zhang H."/>
            <person name="O'Toole P.W."/>
        </authorList>
    </citation>
    <scope>NUCLEOTIDE SEQUENCE [LARGE SCALE GENOMIC DNA]</scope>
    <source>
        <strain evidence="10 11">DSM 20534</strain>
    </source>
</reference>
<dbReference type="Proteomes" id="UP000050909">
    <property type="component" value="Unassembled WGS sequence"/>
</dbReference>
<dbReference type="PANTHER" id="PTHR23417:SF14">
    <property type="entry name" value="PENTACOTRIPEPTIDE-REPEAT REGION OF PRORP DOMAIN-CONTAINING PROTEIN"/>
    <property type="match status" value="1"/>
</dbReference>
<dbReference type="GO" id="GO:0043527">
    <property type="term" value="C:tRNA methyltransferase complex"/>
    <property type="evidence" value="ECO:0007669"/>
    <property type="project" value="TreeGrafter"/>
</dbReference>
<dbReference type="HAMAP" id="MF_01057">
    <property type="entry name" value="tRNA_methyltr_TrmB"/>
    <property type="match status" value="1"/>
</dbReference>
<evidence type="ECO:0000256" key="8">
    <source>
        <dbReference type="ARBA" id="ARBA00060767"/>
    </source>
</evidence>
<dbReference type="InterPro" id="IPR003358">
    <property type="entry name" value="tRNA_(Gua-N-7)_MeTrfase_Trmb"/>
</dbReference>
<dbReference type="InterPro" id="IPR055361">
    <property type="entry name" value="tRNA_methyltr_TrmB_bact"/>
</dbReference>
<evidence type="ECO:0000256" key="5">
    <source>
        <dbReference type="ARBA" id="ARBA00022691"/>
    </source>
</evidence>
<feature type="binding site" evidence="9">
    <location>
        <position position="122"/>
    </location>
    <ligand>
        <name>substrate</name>
    </ligand>
</feature>
<dbReference type="PATRIC" id="fig|1423722.3.peg.1427"/>
<dbReference type="Pfam" id="PF02390">
    <property type="entry name" value="Methyltransf_4"/>
    <property type="match status" value="1"/>
</dbReference>
<dbReference type="NCBIfam" id="NF001080">
    <property type="entry name" value="PRK00121.2-2"/>
    <property type="match status" value="1"/>
</dbReference>
<dbReference type="Gene3D" id="3.40.50.150">
    <property type="entry name" value="Vaccinia Virus protein VP39"/>
    <property type="match status" value="1"/>
</dbReference>
<feature type="binding site" evidence="9">
    <location>
        <position position="118"/>
    </location>
    <ligand>
        <name>S-adenosyl-L-methionine</name>
        <dbReference type="ChEBI" id="CHEBI:59789"/>
    </ligand>
</feature>
<dbReference type="NCBIfam" id="TIGR00091">
    <property type="entry name" value="tRNA (guanosine(46)-N7)-methyltransferase TrmB"/>
    <property type="match status" value="1"/>
</dbReference>
<feature type="binding site" evidence="9">
    <location>
        <begin position="194"/>
        <end position="197"/>
    </location>
    <ligand>
        <name>substrate</name>
    </ligand>
</feature>
<dbReference type="InterPro" id="IPR029063">
    <property type="entry name" value="SAM-dependent_MTases_sf"/>
</dbReference>
<dbReference type="AlphaFoldDB" id="A0A0R1GT16"/>
<dbReference type="FunFam" id="3.40.50.150:FF:000035">
    <property type="entry name" value="tRNA (guanine-N(7)-)-methyltransferase"/>
    <property type="match status" value="1"/>
</dbReference>
<keyword evidence="6 9" id="KW-0819">tRNA processing</keyword>
<feature type="region of interest" description="Interaction with RNA" evidence="9">
    <location>
        <begin position="124"/>
        <end position="129"/>
    </location>
</feature>
<comment type="similarity">
    <text evidence="8 9">Belongs to the class I-like SAM-binding methyltransferase superfamily. TrmB family.</text>
</comment>
<evidence type="ECO:0000256" key="1">
    <source>
        <dbReference type="ARBA" id="ARBA00000142"/>
    </source>
</evidence>
<dbReference type="PROSITE" id="PS51625">
    <property type="entry name" value="SAM_MT_TRMB"/>
    <property type="match status" value="1"/>
</dbReference>
<keyword evidence="11" id="KW-1185">Reference proteome</keyword>
<dbReference type="EMBL" id="AZCV01000006">
    <property type="protein sequence ID" value="KRK37286.1"/>
    <property type="molecule type" value="Genomic_DNA"/>
</dbReference>
<evidence type="ECO:0000256" key="9">
    <source>
        <dbReference type="HAMAP-Rule" id="MF_01057"/>
    </source>
</evidence>
<comment type="catalytic activity">
    <reaction evidence="1 9">
        <text>guanosine(46) in tRNA + S-adenosyl-L-methionine = N(7)-methylguanosine(46) in tRNA + S-adenosyl-L-homocysteine</text>
        <dbReference type="Rhea" id="RHEA:42708"/>
        <dbReference type="Rhea" id="RHEA-COMP:10188"/>
        <dbReference type="Rhea" id="RHEA-COMP:10189"/>
        <dbReference type="ChEBI" id="CHEBI:57856"/>
        <dbReference type="ChEBI" id="CHEBI:59789"/>
        <dbReference type="ChEBI" id="CHEBI:74269"/>
        <dbReference type="ChEBI" id="CHEBI:74480"/>
        <dbReference type="EC" id="2.1.1.33"/>
    </reaction>
</comment>
<proteinExistence type="inferred from homology"/>
<evidence type="ECO:0000313" key="10">
    <source>
        <dbReference type="EMBL" id="KRK37286.1"/>
    </source>
</evidence>
<evidence type="ECO:0000256" key="7">
    <source>
        <dbReference type="ARBA" id="ARBA00060552"/>
    </source>
</evidence>
<feature type="binding site" evidence="9">
    <location>
        <position position="154"/>
    </location>
    <ligand>
        <name>substrate</name>
    </ligand>
</feature>
<comment type="pathway">
    <text evidence="7 9">tRNA modification; N(7)-methylguanine-tRNA biosynthesis.</text>
</comment>